<evidence type="ECO:0000313" key="3">
    <source>
        <dbReference type="EMBL" id="GAI31994.1"/>
    </source>
</evidence>
<comment type="caution">
    <text evidence="3">The sequence shown here is derived from an EMBL/GenBank/DDBJ whole genome shotgun (WGS) entry which is preliminary data.</text>
</comment>
<accession>X1PMA9</accession>
<evidence type="ECO:0000256" key="1">
    <source>
        <dbReference type="ARBA" id="ARBA00008791"/>
    </source>
</evidence>
<evidence type="ECO:0000259" key="2">
    <source>
        <dbReference type="Pfam" id="PF00582"/>
    </source>
</evidence>
<dbReference type="PANTHER" id="PTHR46268">
    <property type="entry name" value="STRESS RESPONSE PROTEIN NHAX"/>
    <property type="match status" value="1"/>
</dbReference>
<comment type="similarity">
    <text evidence="1">Belongs to the universal stress protein A family.</text>
</comment>
<dbReference type="InterPro" id="IPR006016">
    <property type="entry name" value="UspA"/>
</dbReference>
<dbReference type="CDD" id="cd00293">
    <property type="entry name" value="USP-like"/>
    <property type="match status" value="1"/>
</dbReference>
<dbReference type="Pfam" id="PF00582">
    <property type="entry name" value="Usp"/>
    <property type="match status" value="1"/>
</dbReference>
<proteinExistence type="inferred from homology"/>
<dbReference type="Gene3D" id="3.40.50.620">
    <property type="entry name" value="HUPs"/>
    <property type="match status" value="1"/>
</dbReference>
<name>X1PMA9_9ZZZZ</name>
<dbReference type="SUPFAM" id="SSF52402">
    <property type="entry name" value="Adenine nucleotide alpha hydrolases-like"/>
    <property type="match status" value="1"/>
</dbReference>
<organism evidence="3">
    <name type="scientific">marine sediment metagenome</name>
    <dbReference type="NCBI Taxonomy" id="412755"/>
    <lineage>
        <taxon>unclassified sequences</taxon>
        <taxon>metagenomes</taxon>
        <taxon>ecological metagenomes</taxon>
    </lineage>
</organism>
<sequence length="142" mass="16036">MEFHKILVPVAGTEADERAMELANRLLAKKNRGEICAVYVISIERALPLDAEIESEIRKAEDILNHIESAAEKQGFRIETDLLQAREVAPAIVDEAIEREVDLILIGVTYKRRFGEFSLGDVVPYVLKNAPCRVILYHQHTP</sequence>
<feature type="domain" description="UspA" evidence="2">
    <location>
        <begin position="3"/>
        <end position="137"/>
    </location>
</feature>
<dbReference type="InterPro" id="IPR014729">
    <property type="entry name" value="Rossmann-like_a/b/a_fold"/>
</dbReference>
<dbReference type="AlphaFoldDB" id="X1PMA9"/>
<dbReference type="EMBL" id="BARV01016956">
    <property type="protein sequence ID" value="GAI31994.1"/>
    <property type="molecule type" value="Genomic_DNA"/>
</dbReference>
<gene>
    <name evidence="3" type="ORF">S06H3_28989</name>
</gene>
<dbReference type="PANTHER" id="PTHR46268:SF6">
    <property type="entry name" value="UNIVERSAL STRESS PROTEIN UP12"/>
    <property type="match status" value="1"/>
</dbReference>
<dbReference type="PRINTS" id="PR01438">
    <property type="entry name" value="UNVRSLSTRESS"/>
</dbReference>
<protein>
    <recommendedName>
        <fullName evidence="2">UspA domain-containing protein</fullName>
    </recommendedName>
</protein>
<reference evidence="3" key="1">
    <citation type="journal article" date="2014" name="Front. Microbiol.">
        <title>High frequency of phylogenetically diverse reductive dehalogenase-homologous genes in deep subseafloor sedimentary metagenomes.</title>
        <authorList>
            <person name="Kawai M."/>
            <person name="Futagami T."/>
            <person name="Toyoda A."/>
            <person name="Takaki Y."/>
            <person name="Nishi S."/>
            <person name="Hori S."/>
            <person name="Arai W."/>
            <person name="Tsubouchi T."/>
            <person name="Morono Y."/>
            <person name="Uchiyama I."/>
            <person name="Ito T."/>
            <person name="Fujiyama A."/>
            <person name="Inagaki F."/>
            <person name="Takami H."/>
        </authorList>
    </citation>
    <scope>NUCLEOTIDE SEQUENCE</scope>
    <source>
        <strain evidence="3">Expedition CK06-06</strain>
    </source>
</reference>
<dbReference type="InterPro" id="IPR006015">
    <property type="entry name" value="Universal_stress_UspA"/>
</dbReference>